<keyword evidence="4" id="KW-1185">Reference proteome</keyword>
<accession>A0A5B0NM91</accession>
<evidence type="ECO:0000313" key="3">
    <source>
        <dbReference type="EMBL" id="KAA1089644.1"/>
    </source>
</evidence>
<dbReference type="InterPro" id="IPR040976">
    <property type="entry name" value="Pkinase_fungal"/>
</dbReference>
<evidence type="ECO:0000256" key="1">
    <source>
        <dbReference type="SAM" id="Phobius"/>
    </source>
</evidence>
<dbReference type="Proteomes" id="UP000324748">
    <property type="component" value="Unassembled WGS sequence"/>
</dbReference>
<organism evidence="3 4">
    <name type="scientific">Puccinia graminis f. sp. tritici</name>
    <dbReference type="NCBI Taxonomy" id="56615"/>
    <lineage>
        <taxon>Eukaryota</taxon>
        <taxon>Fungi</taxon>
        <taxon>Dikarya</taxon>
        <taxon>Basidiomycota</taxon>
        <taxon>Pucciniomycotina</taxon>
        <taxon>Pucciniomycetes</taxon>
        <taxon>Pucciniales</taxon>
        <taxon>Pucciniaceae</taxon>
        <taxon>Puccinia</taxon>
    </lineage>
</organism>
<dbReference type="PANTHER" id="PTHR38248:SF2">
    <property type="entry name" value="FUNK1 11"/>
    <property type="match status" value="1"/>
</dbReference>
<sequence>MKHSHYSQESSIDKYPADSLALRLAAPVTRLLEDSLTTTSTSVSTPSLTDGTRQLNCAIVSRSSDDSTHTRDILVPVELKKTRAEARDADLLLAKQASKIFTTQPTRIYVVGLTLCGSSVRLWQFLIGLVPLALSSSRS</sequence>
<keyword evidence="1" id="KW-1133">Transmembrane helix</keyword>
<reference evidence="3 4" key="1">
    <citation type="submission" date="2019-05" db="EMBL/GenBank/DDBJ databases">
        <title>Emergence of the Ug99 lineage of the wheat stem rust pathogen through somatic hybridization.</title>
        <authorList>
            <person name="Li F."/>
            <person name="Upadhyaya N.M."/>
            <person name="Sperschneider J."/>
            <person name="Matny O."/>
            <person name="Nguyen-Phuc H."/>
            <person name="Mago R."/>
            <person name="Raley C."/>
            <person name="Miller M.E."/>
            <person name="Silverstein K.A.T."/>
            <person name="Henningsen E."/>
            <person name="Hirsch C.D."/>
            <person name="Visser B."/>
            <person name="Pretorius Z.A."/>
            <person name="Steffenson B.J."/>
            <person name="Schwessinger B."/>
            <person name="Dodds P.N."/>
            <person name="Figueroa M."/>
        </authorList>
    </citation>
    <scope>NUCLEOTIDE SEQUENCE [LARGE SCALE GENOMIC DNA]</scope>
    <source>
        <strain evidence="3">21-0</strain>
    </source>
</reference>
<dbReference type="OrthoDB" id="5584477at2759"/>
<keyword evidence="1" id="KW-0812">Transmembrane</keyword>
<gene>
    <name evidence="3" type="ORF">PGT21_025777</name>
</gene>
<dbReference type="PANTHER" id="PTHR38248">
    <property type="entry name" value="FUNK1 6"/>
    <property type="match status" value="1"/>
</dbReference>
<keyword evidence="1" id="KW-0472">Membrane</keyword>
<evidence type="ECO:0000259" key="2">
    <source>
        <dbReference type="Pfam" id="PF17667"/>
    </source>
</evidence>
<comment type="caution">
    <text evidence="3">The sequence shown here is derived from an EMBL/GenBank/DDBJ whole genome shotgun (WGS) entry which is preliminary data.</text>
</comment>
<feature type="domain" description="Fungal-type protein kinase" evidence="2">
    <location>
        <begin position="62"/>
        <end position="125"/>
    </location>
</feature>
<dbReference type="Pfam" id="PF17667">
    <property type="entry name" value="Pkinase_fungal"/>
    <property type="match status" value="1"/>
</dbReference>
<evidence type="ECO:0000313" key="4">
    <source>
        <dbReference type="Proteomes" id="UP000324748"/>
    </source>
</evidence>
<protein>
    <recommendedName>
        <fullName evidence="2">Fungal-type protein kinase domain-containing protein</fullName>
    </recommendedName>
</protein>
<feature type="transmembrane region" description="Helical" evidence="1">
    <location>
        <begin position="108"/>
        <end position="134"/>
    </location>
</feature>
<name>A0A5B0NM91_PUCGR</name>
<dbReference type="EMBL" id="VSWC01000093">
    <property type="protein sequence ID" value="KAA1089644.1"/>
    <property type="molecule type" value="Genomic_DNA"/>
</dbReference>
<proteinExistence type="predicted"/>
<dbReference type="AlphaFoldDB" id="A0A5B0NM91"/>